<reference evidence="2 3" key="1">
    <citation type="submission" date="2023-07" db="EMBL/GenBank/DDBJ databases">
        <title>Genomic Encyclopedia of Type Strains, Phase IV (KMG-IV): sequencing the most valuable type-strain genomes for metagenomic binning, comparative biology and taxonomic classification.</title>
        <authorList>
            <person name="Goeker M."/>
        </authorList>
    </citation>
    <scope>NUCLEOTIDE SEQUENCE [LARGE SCALE GENOMIC DNA]</scope>
    <source>
        <strain evidence="2 3">DSM 16476</strain>
    </source>
</reference>
<evidence type="ECO:0000256" key="1">
    <source>
        <dbReference type="SAM" id="SignalP"/>
    </source>
</evidence>
<proteinExistence type="predicted"/>
<feature type="signal peptide" evidence="1">
    <location>
        <begin position="1"/>
        <end position="19"/>
    </location>
</feature>
<evidence type="ECO:0000313" key="2">
    <source>
        <dbReference type="EMBL" id="MDQ0334640.1"/>
    </source>
</evidence>
<accession>A0ABU0CDY6</accession>
<protein>
    <recommendedName>
        <fullName evidence="4">Secretion system C-terminal sorting domain-containing protein</fullName>
    </recommendedName>
</protein>
<keyword evidence="3" id="KW-1185">Reference proteome</keyword>
<name>A0ABU0CDY6_9FLAO</name>
<evidence type="ECO:0000313" key="3">
    <source>
        <dbReference type="Proteomes" id="UP001231587"/>
    </source>
</evidence>
<gene>
    <name evidence="2" type="ORF">J2Z57_001067</name>
</gene>
<dbReference type="Proteomes" id="UP001231587">
    <property type="component" value="Unassembled WGS sequence"/>
</dbReference>
<sequence>MKKIMTLSICLLVVATSFASDFARNTSSNFDGKDKEITLTLDNVEIGQQLYIKDNKGYILYNKTFKSSGSVNSTFDFSTLPNGTYFFEHEKSNQIKVIPFNVKTG</sequence>
<feature type="chain" id="PRO_5047257479" description="Secretion system C-terminal sorting domain-containing protein" evidence="1">
    <location>
        <begin position="20"/>
        <end position="105"/>
    </location>
</feature>
<dbReference type="RefSeq" id="WP_307413960.1">
    <property type="nucleotide sequence ID" value="NZ_JAUSUU010000002.1"/>
</dbReference>
<keyword evidence="1" id="KW-0732">Signal</keyword>
<dbReference type="EMBL" id="JAUSUU010000002">
    <property type="protein sequence ID" value="MDQ0334640.1"/>
    <property type="molecule type" value="Genomic_DNA"/>
</dbReference>
<evidence type="ECO:0008006" key="4">
    <source>
        <dbReference type="Google" id="ProtNLM"/>
    </source>
</evidence>
<feature type="non-terminal residue" evidence="2">
    <location>
        <position position="105"/>
    </location>
</feature>
<organism evidence="2 3">
    <name type="scientific">Formosa algae</name>
    <dbReference type="NCBI Taxonomy" id="225843"/>
    <lineage>
        <taxon>Bacteria</taxon>
        <taxon>Pseudomonadati</taxon>
        <taxon>Bacteroidota</taxon>
        <taxon>Flavobacteriia</taxon>
        <taxon>Flavobacteriales</taxon>
        <taxon>Flavobacteriaceae</taxon>
        <taxon>Formosa</taxon>
    </lineage>
</organism>
<comment type="caution">
    <text evidence="2">The sequence shown here is derived from an EMBL/GenBank/DDBJ whole genome shotgun (WGS) entry which is preliminary data.</text>
</comment>